<reference evidence="7" key="1">
    <citation type="submission" date="2020-05" db="EMBL/GenBank/DDBJ databases">
        <authorList>
            <person name="Chiriac C."/>
            <person name="Salcher M."/>
            <person name="Ghai R."/>
            <person name="Kavagutti S V."/>
        </authorList>
    </citation>
    <scope>NUCLEOTIDE SEQUENCE</scope>
</reference>
<evidence type="ECO:0000256" key="2">
    <source>
        <dbReference type="ARBA" id="ARBA00008854"/>
    </source>
</evidence>
<evidence type="ECO:0000256" key="5">
    <source>
        <dbReference type="ARBA" id="ARBA00023136"/>
    </source>
</evidence>
<evidence type="ECO:0000313" key="7">
    <source>
        <dbReference type="EMBL" id="CAB4196791.1"/>
    </source>
</evidence>
<feature type="coiled-coil region" evidence="6">
    <location>
        <begin position="141"/>
        <end position="168"/>
    </location>
</feature>
<comment type="similarity">
    <text evidence="2">Belongs to the LemA family.</text>
</comment>
<evidence type="ECO:0000256" key="4">
    <source>
        <dbReference type="ARBA" id="ARBA00022989"/>
    </source>
</evidence>
<dbReference type="Pfam" id="PF04011">
    <property type="entry name" value="LemA"/>
    <property type="match status" value="1"/>
</dbReference>
<protein>
    <submittedName>
        <fullName evidence="7">LemA Uncharacterized conserved protein</fullName>
    </submittedName>
</protein>
<keyword evidence="3" id="KW-0812">Transmembrane</keyword>
<evidence type="ECO:0000256" key="1">
    <source>
        <dbReference type="ARBA" id="ARBA00004167"/>
    </source>
</evidence>
<keyword evidence="4" id="KW-1133">Transmembrane helix</keyword>
<comment type="subcellular location">
    <subcellularLocation>
        <location evidence="1">Membrane</location>
        <topology evidence="1">Single-pass membrane protein</topology>
    </subcellularLocation>
</comment>
<sequence length="223" mass="24342">MKIRNILFAICLACASSSIIGCNVAEKGVQKYDTLVDKDEACNMAWSDYESNLQRRADMIPQLVSVVKGSAAHEETTLIAVTQARANATRPEIKLDPKSDDFTDPVKVAAFQKAQSQLGASMSRLLVANEAYPQLQANGAFHDLQVQIEGTENRLLRAREQYNKAVASFNTELRHVTGKIINPMTGHEFKQRVYFTVDADAKVAPKIDFGTPAGASAVVPASK</sequence>
<dbReference type="Gene3D" id="1.20.1440.20">
    <property type="entry name" value="LemA-like domain"/>
    <property type="match status" value="1"/>
</dbReference>
<keyword evidence="5" id="KW-0472">Membrane</keyword>
<dbReference type="PROSITE" id="PS51257">
    <property type="entry name" value="PROKAR_LIPOPROTEIN"/>
    <property type="match status" value="1"/>
</dbReference>
<keyword evidence="6" id="KW-0175">Coiled coil</keyword>
<name>A0A6J5RT66_9CAUD</name>
<dbReference type="SUPFAM" id="SSF140478">
    <property type="entry name" value="LemA-like"/>
    <property type="match status" value="1"/>
</dbReference>
<dbReference type="InterPro" id="IPR007156">
    <property type="entry name" value="MamQ_LemA"/>
</dbReference>
<dbReference type="InterPro" id="IPR023353">
    <property type="entry name" value="LemA-like_dom_sf"/>
</dbReference>
<evidence type="ECO:0000256" key="3">
    <source>
        <dbReference type="ARBA" id="ARBA00022692"/>
    </source>
</evidence>
<dbReference type="PANTHER" id="PTHR34478">
    <property type="entry name" value="PROTEIN LEMA"/>
    <property type="match status" value="1"/>
</dbReference>
<dbReference type="PANTHER" id="PTHR34478:SF2">
    <property type="entry name" value="MEMBRANE PROTEIN"/>
    <property type="match status" value="1"/>
</dbReference>
<proteinExistence type="inferred from homology"/>
<evidence type="ECO:0000256" key="6">
    <source>
        <dbReference type="SAM" id="Coils"/>
    </source>
</evidence>
<gene>
    <name evidence="7" type="ORF">UFOVP1290_311</name>
</gene>
<dbReference type="GO" id="GO:0016020">
    <property type="term" value="C:membrane"/>
    <property type="evidence" value="ECO:0007669"/>
    <property type="project" value="UniProtKB-SubCell"/>
</dbReference>
<organism evidence="7">
    <name type="scientific">uncultured Caudovirales phage</name>
    <dbReference type="NCBI Taxonomy" id="2100421"/>
    <lineage>
        <taxon>Viruses</taxon>
        <taxon>Duplodnaviria</taxon>
        <taxon>Heunggongvirae</taxon>
        <taxon>Uroviricota</taxon>
        <taxon>Caudoviricetes</taxon>
        <taxon>Peduoviridae</taxon>
        <taxon>Maltschvirus</taxon>
        <taxon>Maltschvirus maltsch</taxon>
    </lineage>
</organism>
<dbReference type="EMBL" id="LR797252">
    <property type="protein sequence ID" value="CAB4196791.1"/>
    <property type="molecule type" value="Genomic_DNA"/>
</dbReference>
<accession>A0A6J5RT66</accession>